<dbReference type="HOGENOM" id="CLU_2905727_0_0_1"/>
<gene>
    <name evidence="2" type="ORF">AG1IA_06843</name>
</gene>
<reference evidence="2 3" key="1">
    <citation type="journal article" date="2013" name="Nat. Commun.">
        <title>The evolution and pathogenic mechanisms of the rice sheath blight pathogen.</title>
        <authorList>
            <person name="Zheng A."/>
            <person name="Lin R."/>
            <person name="Xu L."/>
            <person name="Qin P."/>
            <person name="Tang C."/>
            <person name="Ai P."/>
            <person name="Zhang D."/>
            <person name="Liu Y."/>
            <person name="Sun Z."/>
            <person name="Feng H."/>
            <person name="Wang Y."/>
            <person name="Chen Y."/>
            <person name="Liang X."/>
            <person name="Fu R."/>
            <person name="Li Q."/>
            <person name="Zhang J."/>
            <person name="Yu X."/>
            <person name="Xie Z."/>
            <person name="Ding L."/>
            <person name="Guan P."/>
            <person name="Tang J."/>
            <person name="Liang Y."/>
            <person name="Wang S."/>
            <person name="Deng Q."/>
            <person name="Li S."/>
            <person name="Zhu J."/>
            <person name="Wang L."/>
            <person name="Liu H."/>
            <person name="Li P."/>
        </authorList>
    </citation>
    <scope>NUCLEOTIDE SEQUENCE [LARGE SCALE GENOMIC DNA]</scope>
    <source>
        <strain evidence="3">AG-1 IA</strain>
    </source>
</reference>
<sequence>MHYKPYCRTGICLSPSSRDLHTSYKNDKSSASSCFNVSKTKQNKTGKKETLWDESENKNRWA</sequence>
<dbReference type="AlphaFoldDB" id="L8WRW8"/>
<protein>
    <submittedName>
        <fullName evidence="2">Uncharacterized protein</fullName>
    </submittedName>
</protein>
<evidence type="ECO:0000256" key="1">
    <source>
        <dbReference type="SAM" id="MobiDB-lite"/>
    </source>
</evidence>
<name>L8WRW8_THACA</name>
<feature type="compositionally biased region" description="Polar residues" evidence="1">
    <location>
        <begin position="29"/>
        <end position="40"/>
    </location>
</feature>
<dbReference type="Proteomes" id="UP000011668">
    <property type="component" value="Unassembled WGS sequence"/>
</dbReference>
<feature type="compositionally biased region" description="Basic and acidic residues" evidence="1">
    <location>
        <begin position="18"/>
        <end position="28"/>
    </location>
</feature>
<dbReference type="EMBL" id="AFRT01001900">
    <property type="protein sequence ID" value="ELU39129.1"/>
    <property type="molecule type" value="Genomic_DNA"/>
</dbReference>
<proteinExistence type="predicted"/>
<keyword evidence="3" id="KW-1185">Reference proteome</keyword>
<comment type="caution">
    <text evidence="2">The sequence shown here is derived from an EMBL/GenBank/DDBJ whole genome shotgun (WGS) entry which is preliminary data.</text>
</comment>
<evidence type="ECO:0000313" key="3">
    <source>
        <dbReference type="Proteomes" id="UP000011668"/>
    </source>
</evidence>
<evidence type="ECO:0000313" key="2">
    <source>
        <dbReference type="EMBL" id="ELU39129.1"/>
    </source>
</evidence>
<organism evidence="2 3">
    <name type="scientific">Thanatephorus cucumeris (strain AG1-IA)</name>
    <name type="common">Rice sheath blight fungus</name>
    <name type="synonym">Rhizoctonia solani</name>
    <dbReference type="NCBI Taxonomy" id="983506"/>
    <lineage>
        <taxon>Eukaryota</taxon>
        <taxon>Fungi</taxon>
        <taxon>Dikarya</taxon>
        <taxon>Basidiomycota</taxon>
        <taxon>Agaricomycotina</taxon>
        <taxon>Agaricomycetes</taxon>
        <taxon>Cantharellales</taxon>
        <taxon>Ceratobasidiaceae</taxon>
        <taxon>Rhizoctonia</taxon>
        <taxon>Rhizoctonia solani AG-1</taxon>
    </lineage>
</organism>
<feature type="compositionally biased region" description="Basic and acidic residues" evidence="1">
    <location>
        <begin position="46"/>
        <end position="62"/>
    </location>
</feature>
<feature type="region of interest" description="Disordered" evidence="1">
    <location>
        <begin position="14"/>
        <end position="62"/>
    </location>
</feature>
<accession>L8WRW8</accession>